<dbReference type="AlphaFoldDB" id="A0A644Z3W4"/>
<reference evidence="1" key="1">
    <citation type="submission" date="2019-08" db="EMBL/GenBank/DDBJ databases">
        <authorList>
            <person name="Kucharzyk K."/>
            <person name="Murdoch R.W."/>
            <person name="Higgins S."/>
            <person name="Loffler F."/>
        </authorList>
    </citation>
    <scope>NUCLEOTIDE SEQUENCE</scope>
</reference>
<protein>
    <submittedName>
        <fullName evidence="1">Uncharacterized protein</fullName>
    </submittedName>
</protein>
<name>A0A644Z3W4_9ZZZZ</name>
<gene>
    <name evidence="1" type="ORF">SDC9_82139</name>
</gene>
<sequence length="65" mass="6937">MLTGGGAGLPLFQPRIYAMPIQDFAVTSAALDIMLPEMFAAFAGFIFHIASPNGIITYKISNIGF</sequence>
<organism evidence="1">
    <name type="scientific">bioreactor metagenome</name>
    <dbReference type="NCBI Taxonomy" id="1076179"/>
    <lineage>
        <taxon>unclassified sequences</taxon>
        <taxon>metagenomes</taxon>
        <taxon>ecological metagenomes</taxon>
    </lineage>
</organism>
<accession>A0A644Z3W4</accession>
<evidence type="ECO:0000313" key="1">
    <source>
        <dbReference type="EMBL" id="MPM35546.1"/>
    </source>
</evidence>
<comment type="caution">
    <text evidence="1">The sequence shown here is derived from an EMBL/GenBank/DDBJ whole genome shotgun (WGS) entry which is preliminary data.</text>
</comment>
<dbReference type="EMBL" id="VSSQ01007321">
    <property type="protein sequence ID" value="MPM35546.1"/>
    <property type="molecule type" value="Genomic_DNA"/>
</dbReference>
<proteinExistence type="predicted"/>